<keyword evidence="3" id="KW-0274">FAD</keyword>
<dbReference type="EMBL" id="AZGZ01000015">
    <property type="protein sequence ID" value="KZZ90968.1"/>
    <property type="molecule type" value="Genomic_DNA"/>
</dbReference>
<dbReference type="InterPro" id="IPR050346">
    <property type="entry name" value="FMO-like"/>
</dbReference>
<evidence type="ECO:0000313" key="6">
    <source>
        <dbReference type="EMBL" id="KZZ90968.1"/>
    </source>
</evidence>
<dbReference type="Pfam" id="PF00743">
    <property type="entry name" value="FMO-like"/>
    <property type="match status" value="2"/>
</dbReference>
<dbReference type="VEuPathDB" id="FungiDB:AAP_03609"/>
<dbReference type="PANTHER" id="PTHR23023">
    <property type="entry name" value="DIMETHYLANILINE MONOOXYGENASE"/>
    <property type="match status" value="1"/>
</dbReference>
<protein>
    <submittedName>
        <fullName evidence="6">Flavin monooxygenase-like protein</fullName>
    </submittedName>
</protein>
<keyword evidence="4" id="KW-0560">Oxidoreductase</keyword>
<dbReference type="InterPro" id="IPR020946">
    <property type="entry name" value="Flavin_mOase-like"/>
</dbReference>
<sequence length="478" mass="54189">MVHSVERVAIIGAGPAGLAAAKFLLAEKAFHKIDIFEQRDEVGGVWNISSASDKYGEIIPIPQVDAHPPPEDSNHPEQETFPSPMYNELETNIPKELMGFSDFAFPAEYQVFPRHQDIKQYLIEYAKEIRSLIQFQSHVIGVELENAQLGTWKVTRRCLKDNAVKSSIYDAVVAANGHYAVPYVPAIPGISAFSKAFPDTVQHAKHYLSRDPFKDKKVLVIGNSASGVDISAQISEVCQLPILMSVRSKSELPPRTIKQVTYPEIKVFLNPDIYDRAVQFKDGHVEEHIDAILFCTGYLYALPFLHQFTPPLISDGQRVQGLYQHLFSIEHPTIVFPVLPQKAVPLPHAENQAAVFSRVWSGRLTLPSKEIMYKWEEETIRQRGAGREFHYLPFPADLQYLNQMYDWALSAEPKFGLENQGQGKIGTYWGEEQSWIRARLAVMRDEFAKQGERRHSIRSLKELGFEFAMNRTPPTSKI</sequence>
<evidence type="ECO:0000256" key="1">
    <source>
        <dbReference type="ARBA" id="ARBA00009183"/>
    </source>
</evidence>
<dbReference type="Pfam" id="PF13450">
    <property type="entry name" value="NAD_binding_8"/>
    <property type="match status" value="1"/>
</dbReference>
<keyword evidence="2" id="KW-0285">Flavoprotein</keyword>
<comment type="similarity">
    <text evidence="1">Belongs to the FMO family.</text>
</comment>
<name>A0A167Y800_9EURO</name>
<feature type="compositionally biased region" description="Basic and acidic residues" evidence="5">
    <location>
        <begin position="68"/>
        <end position="78"/>
    </location>
</feature>
<proteinExistence type="inferred from homology"/>
<dbReference type="PRINTS" id="PR00419">
    <property type="entry name" value="ADXRDTASE"/>
</dbReference>
<dbReference type="Gene3D" id="3.50.50.60">
    <property type="entry name" value="FAD/NAD(P)-binding domain"/>
    <property type="match status" value="2"/>
</dbReference>
<dbReference type="InterPro" id="IPR036188">
    <property type="entry name" value="FAD/NAD-bd_sf"/>
</dbReference>
<keyword evidence="7" id="KW-1185">Reference proteome</keyword>
<evidence type="ECO:0000313" key="7">
    <source>
        <dbReference type="Proteomes" id="UP000242877"/>
    </source>
</evidence>
<reference evidence="6 7" key="1">
    <citation type="journal article" date="2016" name="Genome Biol. Evol.">
        <title>Divergent and convergent evolution of fungal pathogenicity.</title>
        <authorList>
            <person name="Shang Y."/>
            <person name="Xiao G."/>
            <person name="Zheng P."/>
            <person name="Cen K."/>
            <person name="Zhan S."/>
            <person name="Wang C."/>
        </authorList>
    </citation>
    <scope>NUCLEOTIDE SEQUENCE [LARGE SCALE GENOMIC DNA]</scope>
    <source>
        <strain evidence="6 7">ARSEF 7405</strain>
    </source>
</reference>
<evidence type="ECO:0000256" key="5">
    <source>
        <dbReference type="SAM" id="MobiDB-lite"/>
    </source>
</evidence>
<evidence type="ECO:0000256" key="3">
    <source>
        <dbReference type="ARBA" id="ARBA00022827"/>
    </source>
</evidence>
<evidence type="ECO:0000256" key="4">
    <source>
        <dbReference type="ARBA" id="ARBA00023002"/>
    </source>
</evidence>
<dbReference type="GO" id="GO:0004499">
    <property type="term" value="F:N,N-dimethylaniline monooxygenase activity"/>
    <property type="evidence" value="ECO:0007669"/>
    <property type="project" value="EnsemblFungi"/>
</dbReference>
<dbReference type="GO" id="GO:0050661">
    <property type="term" value="F:NADP binding"/>
    <property type="evidence" value="ECO:0007669"/>
    <property type="project" value="InterPro"/>
</dbReference>
<feature type="region of interest" description="Disordered" evidence="5">
    <location>
        <begin position="61"/>
        <end position="85"/>
    </location>
</feature>
<keyword evidence="6" id="KW-0503">Monooxygenase</keyword>
<comment type="caution">
    <text evidence="6">The sequence shown here is derived from an EMBL/GenBank/DDBJ whole genome shotgun (WGS) entry which is preliminary data.</text>
</comment>
<organism evidence="6 7">
    <name type="scientific">Ascosphaera apis ARSEF 7405</name>
    <dbReference type="NCBI Taxonomy" id="392613"/>
    <lineage>
        <taxon>Eukaryota</taxon>
        <taxon>Fungi</taxon>
        <taxon>Dikarya</taxon>
        <taxon>Ascomycota</taxon>
        <taxon>Pezizomycotina</taxon>
        <taxon>Eurotiomycetes</taxon>
        <taxon>Eurotiomycetidae</taxon>
        <taxon>Onygenales</taxon>
        <taxon>Ascosphaeraceae</taxon>
        <taxon>Ascosphaera</taxon>
    </lineage>
</organism>
<dbReference type="AlphaFoldDB" id="A0A167Y800"/>
<dbReference type="SUPFAM" id="SSF51905">
    <property type="entry name" value="FAD/NAD(P)-binding domain"/>
    <property type="match status" value="2"/>
</dbReference>
<dbReference type="Proteomes" id="UP000242877">
    <property type="component" value="Unassembled WGS sequence"/>
</dbReference>
<dbReference type="GO" id="GO:0071949">
    <property type="term" value="F:FAD binding"/>
    <property type="evidence" value="ECO:0007669"/>
    <property type="project" value="EnsemblFungi"/>
</dbReference>
<dbReference type="OrthoDB" id="66881at2759"/>
<accession>A0A167Y800</accession>
<evidence type="ECO:0000256" key="2">
    <source>
        <dbReference type="ARBA" id="ARBA00022630"/>
    </source>
</evidence>
<gene>
    <name evidence="6" type="ORF">AAP_03609</name>
</gene>